<evidence type="ECO:0000313" key="7">
    <source>
        <dbReference type="Proteomes" id="UP000646386"/>
    </source>
</evidence>
<dbReference type="Pfam" id="PF01734">
    <property type="entry name" value="Patatin"/>
    <property type="match status" value="1"/>
</dbReference>
<evidence type="ECO:0000313" key="6">
    <source>
        <dbReference type="EMBL" id="QXI03753.1"/>
    </source>
</evidence>
<proteinExistence type="predicted"/>
<evidence type="ECO:0000256" key="1">
    <source>
        <dbReference type="ARBA" id="ARBA00022801"/>
    </source>
</evidence>
<feature type="short sequence motif" description="GXGXXG" evidence="4">
    <location>
        <begin position="14"/>
        <end position="19"/>
    </location>
</feature>
<dbReference type="PANTHER" id="PTHR14226:SF57">
    <property type="entry name" value="BLR7027 PROTEIN"/>
    <property type="match status" value="1"/>
</dbReference>
<dbReference type="PANTHER" id="PTHR14226">
    <property type="entry name" value="NEUROPATHY TARGET ESTERASE/SWISS CHEESE D.MELANOGASTER"/>
    <property type="match status" value="1"/>
</dbReference>
<feature type="domain" description="PNPLA" evidence="5">
    <location>
        <begin position="10"/>
        <end position="244"/>
    </location>
</feature>
<feature type="short sequence motif" description="GXSXG" evidence="4">
    <location>
        <begin position="41"/>
        <end position="45"/>
    </location>
</feature>
<feature type="active site" description="Proton acceptor" evidence="4">
    <location>
        <position position="225"/>
    </location>
</feature>
<feature type="active site" description="Nucleophile" evidence="4">
    <location>
        <position position="43"/>
    </location>
</feature>
<dbReference type="Gene3D" id="3.40.1090.10">
    <property type="entry name" value="Cytosolic phospholipase A2 catalytic domain"/>
    <property type="match status" value="1"/>
</dbReference>
<keyword evidence="3 4" id="KW-0443">Lipid metabolism</keyword>
<evidence type="ECO:0000256" key="3">
    <source>
        <dbReference type="ARBA" id="ARBA00023098"/>
    </source>
</evidence>
<dbReference type="InterPro" id="IPR002641">
    <property type="entry name" value="PNPLA_dom"/>
</dbReference>
<evidence type="ECO:0000256" key="4">
    <source>
        <dbReference type="PROSITE-ProRule" id="PRU01161"/>
    </source>
</evidence>
<reference evidence="6 7" key="1">
    <citation type="journal article" date="2020" name="Microorganisms">
        <title>Reliable Identification of Environmental Pseudomonas Isolates Using the rpoD Gene.</title>
        <authorList>
            <consortium name="The Broad Institute Genome Sequencing Platform"/>
            <person name="Girard L."/>
            <person name="Lood C."/>
            <person name="Rokni-Zadeh H."/>
            <person name="van Noort V."/>
            <person name="Lavigne R."/>
            <person name="De Mot R."/>
        </authorList>
    </citation>
    <scope>NUCLEOTIDE SEQUENCE [LARGE SCALE GENOMIC DNA]</scope>
    <source>
        <strain evidence="6 7">ZA 5.3</strain>
    </source>
</reference>
<dbReference type="Proteomes" id="UP000646386">
    <property type="component" value="Chromosome"/>
</dbReference>
<accession>A0ABX8PQW3</accession>
<evidence type="ECO:0000259" key="5">
    <source>
        <dbReference type="PROSITE" id="PS51635"/>
    </source>
</evidence>
<feature type="short sequence motif" description="DGA/G" evidence="4">
    <location>
        <begin position="225"/>
        <end position="227"/>
    </location>
</feature>
<dbReference type="EMBL" id="CP077089">
    <property type="protein sequence ID" value="QXI03753.1"/>
    <property type="molecule type" value="Genomic_DNA"/>
</dbReference>
<protein>
    <submittedName>
        <fullName evidence="6">Patatin-like phospholipase family protein</fullName>
    </submittedName>
</protein>
<reference evidence="6 7" key="2">
    <citation type="journal article" date="2021" name="Microorganisms">
        <title>The Ever-Expanding Pseudomonas Genus: Description of 43 New Species and Partition of the Pseudomonas putida Group.</title>
        <authorList>
            <person name="Girard L."/>
            <person name="Lood C."/>
            <person name="Hofte M."/>
            <person name="Vandamme P."/>
            <person name="Rokni-Zadeh H."/>
            <person name="van Noort V."/>
            <person name="Lavigne R."/>
            <person name="De Mot R."/>
        </authorList>
    </citation>
    <scope>NUCLEOTIDE SEQUENCE [LARGE SCALE GENOMIC DNA]</scope>
    <source>
        <strain evidence="6 7">ZA 5.3</strain>
    </source>
</reference>
<dbReference type="InterPro" id="IPR016035">
    <property type="entry name" value="Acyl_Trfase/lysoPLipase"/>
</dbReference>
<dbReference type="PROSITE" id="PS51635">
    <property type="entry name" value="PNPLA"/>
    <property type="match status" value="1"/>
</dbReference>
<evidence type="ECO:0000256" key="2">
    <source>
        <dbReference type="ARBA" id="ARBA00022963"/>
    </source>
</evidence>
<keyword evidence="7" id="KW-1185">Reference proteome</keyword>
<name>A0ABX8PQW3_9PSED</name>
<keyword evidence="2 4" id="KW-0442">Lipid degradation</keyword>
<sequence>MMDTPMKVGLVLSGGGAKGAYQVGVLKALRELGTRIDAVSGASIGALNGGVLASSPSLDVAVERLEAVWERLANDSPLSMKAPGYLALLAAAGLRIQGAGAVLGLVHAVKKIAGAFEFELPSWLDGLDEGLLDDQPLKQLMDEFLDSKQLATGLPLYVSLYRSNGGLQDLASAFIAELGLSNTPDSEFVHIQSLPEDERKQALLASAAIPLLFASRKQGAKRFSDGGQGGWQTMQGNTPITPLLEAGCNLVIVTHLSDGSPWSRQRFPEATILEIRPQQSLNRATGLMSGAQDLLGFDVDKIPTWIEQGYQDTLHCVGRVMKAQQSRDQLRGAQAALASIASESAGADDTLADAMARLSKQP</sequence>
<dbReference type="SUPFAM" id="SSF52151">
    <property type="entry name" value="FabD/lysophospholipase-like"/>
    <property type="match status" value="1"/>
</dbReference>
<dbReference type="CDD" id="cd07209">
    <property type="entry name" value="Pat_hypo_Ecoli_Z1214_like"/>
    <property type="match status" value="1"/>
</dbReference>
<dbReference type="InterPro" id="IPR050301">
    <property type="entry name" value="NTE"/>
</dbReference>
<gene>
    <name evidence="6" type="ORF">HU718_017115</name>
</gene>
<keyword evidence="1 4" id="KW-0378">Hydrolase</keyword>
<organism evidence="6 7">
    <name type="scientific">Pseudomonas tensinigenes</name>
    <dbReference type="NCBI Taxonomy" id="2745511"/>
    <lineage>
        <taxon>Bacteria</taxon>
        <taxon>Pseudomonadati</taxon>
        <taxon>Pseudomonadota</taxon>
        <taxon>Gammaproteobacteria</taxon>
        <taxon>Pseudomonadales</taxon>
        <taxon>Pseudomonadaceae</taxon>
        <taxon>Pseudomonas</taxon>
    </lineage>
</organism>